<dbReference type="NCBIfam" id="TIGR01400">
    <property type="entry name" value="fliR"/>
    <property type="match status" value="1"/>
</dbReference>
<keyword evidence="11" id="KW-0969">Cilium</keyword>
<keyword evidence="6 10" id="KW-1133">Transmembrane helix</keyword>
<sequence length="261" mass="29279">MYDLIDKISAVLPLALLVFARMSAMITTMPIFGYGQVSVKVRMMLSVVLSFIVIPLVADVYHLEYTSFLALFFDVIREVFIGMIIGFGARLVFEGFAMAGSYIGFQMGMAIMNVFDPSSEQQQPFISNFWLLVMVVFFLVTDSHYFLVDVLFQNYASIHLGSATFRPLIGRTFIEGGQLIYYLALQFAAPTIIVILLLDVSVAFMARVMPQLNIFFISLPLKIGLGIFMLIVSLRIFQTLFAYIFGQLESFVLTLMTGFGG</sequence>
<comment type="function">
    <text evidence="1 10">Role in flagellar biosynthesis.</text>
</comment>
<organism evidence="11">
    <name type="scientific">Caldithrix abyssi</name>
    <dbReference type="NCBI Taxonomy" id="187145"/>
    <lineage>
        <taxon>Bacteria</taxon>
        <taxon>Pseudomonadati</taxon>
        <taxon>Calditrichota</taxon>
        <taxon>Calditrichia</taxon>
        <taxon>Calditrichales</taxon>
        <taxon>Calditrichaceae</taxon>
        <taxon>Caldithrix</taxon>
    </lineage>
</organism>
<proteinExistence type="inferred from homology"/>
<feature type="transmembrane region" description="Helical" evidence="10">
    <location>
        <begin position="41"/>
        <end position="61"/>
    </location>
</feature>
<evidence type="ECO:0000256" key="9">
    <source>
        <dbReference type="NCBIfam" id="TIGR01400"/>
    </source>
</evidence>
<dbReference type="GO" id="GO:0005886">
    <property type="term" value="C:plasma membrane"/>
    <property type="evidence" value="ECO:0007669"/>
    <property type="project" value="UniProtKB-SubCell"/>
</dbReference>
<dbReference type="Pfam" id="PF01311">
    <property type="entry name" value="Bac_export_1"/>
    <property type="match status" value="1"/>
</dbReference>
<dbReference type="PANTHER" id="PTHR30065:SF8">
    <property type="entry name" value="FLAGELLAR BIOSYNTHETIC PROTEIN FLIR"/>
    <property type="match status" value="1"/>
</dbReference>
<dbReference type="GO" id="GO:0006605">
    <property type="term" value="P:protein targeting"/>
    <property type="evidence" value="ECO:0007669"/>
    <property type="project" value="UniProtKB-UniRule"/>
</dbReference>
<dbReference type="GO" id="GO:0009425">
    <property type="term" value="C:bacterial-type flagellum basal body"/>
    <property type="evidence" value="ECO:0007669"/>
    <property type="project" value="UniProtKB-SubCell"/>
</dbReference>
<feature type="transmembrane region" description="Helical" evidence="10">
    <location>
        <begin position="212"/>
        <end position="234"/>
    </location>
</feature>
<dbReference type="PANTHER" id="PTHR30065">
    <property type="entry name" value="FLAGELLAR BIOSYNTHETIC PROTEIN FLIR"/>
    <property type="match status" value="1"/>
</dbReference>
<evidence type="ECO:0000256" key="8">
    <source>
        <dbReference type="ARBA" id="ARBA00023143"/>
    </source>
</evidence>
<dbReference type="GO" id="GO:0044780">
    <property type="term" value="P:bacterial-type flagellum assembly"/>
    <property type="evidence" value="ECO:0007669"/>
    <property type="project" value="UniProtKB-UniRule"/>
</dbReference>
<dbReference type="EMBL" id="DRQG01000052">
    <property type="protein sequence ID" value="HGY55138.1"/>
    <property type="molecule type" value="Genomic_DNA"/>
</dbReference>
<feature type="transmembrane region" description="Helical" evidence="10">
    <location>
        <begin position="179"/>
        <end position="200"/>
    </location>
</feature>
<keyword evidence="11" id="KW-0966">Cell projection</keyword>
<evidence type="ECO:0000256" key="3">
    <source>
        <dbReference type="ARBA" id="ARBA00021717"/>
    </source>
</evidence>
<reference evidence="11" key="1">
    <citation type="journal article" date="2020" name="mSystems">
        <title>Genome- and Community-Level Interaction Insights into Carbon Utilization and Element Cycling Functions of Hydrothermarchaeota in Hydrothermal Sediment.</title>
        <authorList>
            <person name="Zhou Z."/>
            <person name="Liu Y."/>
            <person name="Xu W."/>
            <person name="Pan J."/>
            <person name="Luo Z.H."/>
            <person name="Li M."/>
        </authorList>
    </citation>
    <scope>NUCLEOTIDE SEQUENCE [LARGE SCALE GENOMIC DNA]</scope>
    <source>
        <strain evidence="11">HyVt-577</strain>
    </source>
</reference>
<evidence type="ECO:0000256" key="1">
    <source>
        <dbReference type="ARBA" id="ARBA00002578"/>
    </source>
</evidence>
<evidence type="ECO:0000256" key="10">
    <source>
        <dbReference type="RuleBase" id="RU362071"/>
    </source>
</evidence>
<keyword evidence="7 10" id="KW-0472">Membrane</keyword>
<dbReference type="AlphaFoldDB" id="A0A7V4U024"/>
<comment type="similarity">
    <text evidence="2 10">Belongs to the FliR/MopE/SpaR family.</text>
</comment>
<feature type="transmembrane region" description="Helical" evidence="10">
    <location>
        <begin position="12"/>
        <end position="35"/>
    </location>
</feature>
<dbReference type="InterPro" id="IPR002010">
    <property type="entry name" value="T3SS_IM_R"/>
</dbReference>
<evidence type="ECO:0000313" key="11">
    <source>
        <dbReference type="EMBL" id="HGY55138.1"/>
    </source>
</evidence>
<name>A0A7V4U024_CALAY</name>
<evidence type="ECO:0000256" key="6">
    <source>
        <dbReference type="ARBA" id="ARBA00022989"/>
    </source>
</evidence>
<dbReference type="InterPro" id="IPR006303">
    <property type="entry name" value="FliR"/>
</dbReference>
<keyword evidence="5 10" id="KW-0812">Transmembrane</keyword>
<dbReference type="Proteomes" id="UP000885779">
    <property type="component" value="Unassembled WGS sequence"/>
</dbReference>
<evidence type="ECO:0000256" key="5">
    <source>
        <dbReference type="ARBA" id="ARBA00022692"/>
    </source>
</evidence>
<keyword evidence="8 10" id="KW-0975">Bacterial flagellum</keyword>
<protein>
    <recommendedName>
        <fullName evidence="3 9">Flagellar biosynthetic protein FliR</fullName>
    </recommendedName>
</protein>
<gene>
    <name evidence="11" type="primary">fliR</name>
    <name evidence="11" type="ORF">ENK44_05530</name>
</gene>
<evidence type="ECO:0000256" key="2">
    <source>
        <dbReference type="ARBA" id="ARBA00009772"/>
    </source>
</evidence>
<feature type="transmembrane region" description="Helical" evidence="10">
    <location>
        <begin position="127"/>
        <end position="147"/>
    </location>
</feature>
<keyword evidence="11" id="KW-0282">Flagellum</keyword>
<evidence type="ECO:0000256" key="4">
    <source>
        <dbReference type="ARBA" id="ARBA00022475"/>
    </source>
</evidence>
<comment type="subcellular location">
    <subcellularLocation>
        <location evidence="10">Cell membrane</location>
        <topology evidence="10">Multi-pass membrane protein</topology>
    </subcellularLocation>
    <subcellularLocation>
        <location evidence="10">Bacterial flagellum basal body</location>
    </subcellularLocation>
</comment>
<accession>A0A7V4U024</accession>
<evidence type="ECO:0000256" key="7">
    <source>
        <dbReference type="ARBA" id="ARBA00023136"/>
    </source>
</evidence>
<comment type="caution">
    <text evidence="11">The sequence shown here is derived from an EMBL/GenBank/DDBJ whole genome shotgun (WGS) entry which is preliminary data.</text>
</comment>
<dbReference type="PRINTS" id="PR00953">
    <property type="entry name" value="TYPE3IMRPROT"/>
</dbReference>
<keyword evidence="4 10" id="KW-1003">Cell membrane</keyword>